<name>A0A0F9VMX7_9ZZZZ</name>
<organism evidence="1">
    <name type="scientific">marine sediment metagenome</name>
    <dbReference type="NCBI Taxonomy" id="412755"/>
    <lineage>
        <taxon>unclassified sequences</taxon>
        <taxon>metagenomes</taxon>
        <taxon>ecological metagenomes</taxon>
    </lineage>
</organism>
<proteinExistence type="predicted"/>
<protein>
    <recommendedName>
        <fullName evidence="2">HEPN domain-containing protein</fullName>
    </recommendedName>
</protein>
<accession>A0A0F9VMX7</accession>
<dbReference type="AlphaFoldDB" id="A0A0F9VMX7"/>
<gene>
    <name evidence="1" type="ORF">LCGC14_0386990</name>
</gene>
<comment type="caution">
    <text evidence="1">The sequence shown here is derived from an EMBL/GenBank/DDBJ whole genome shotgun (WGS) entry which is preliminary data.</text>
</comment>
<sequence length="74" mass="8429">MSILCKARKALERAESWRNNDYGDFPQVIIAHELQVSIAQAQIAQAEALEGIYDLLVNTNDSLDRIAEQERKQE</sequence>
<evidence type="ECO:0000313" key="1">
    <source>
        <dbReference type="EMBL" id="KKN74806.1"/>
    </source>
</evidence>
<reference evidence="1" key="1">
    <citation type="journal article" date="2015" name="Nature">
        <title>Complex archaea that bridge the gap between prokaryotes and eukaryotes.</title>
        <authorList>
            <person name="Spang A."/>
            <person name="Saw J.H."/>
            <person name="Jorgensen S.L."/>
            <person name="Zaremba-Niedzwiedzka K."/>
            <person name="Martijn J."/>
            <person name="Lind A.E."/>
            <person name="van Eijk R."/>
            <person name="Schleper C."/>
            <person name="Guy L."/>
            <person name="Ettema T.J."/>
        </authorList>
    </citation>
    <scope>NUCLEOTIDE SEQUENCE</scope>
</reference>
<evidence type="ECO:0008006" key="2">
    <source>
        <dbReference type="Google" id="ProtNLM"/>
    </source>
</evidence>
<dbReference type="EMBL" id="LAZR01000320">
    <property type="protein sequence ID" value="KKN74806.1"/>
    <property type="molecule type" value="Genomic_DNA"/>
</dbReference>